<keyword evidence="4" id="KW-0326">Glycosidase</keyword>
<dbReference type="Pfam" id="PF19127">
    <property type="entry name" value="Choline_bind_3"/>
    <property type="match status" value="2"/>
</dbReference>
<dbReference type="Pfam" id="PF00728">
    <property type="entry name" value="Glyco_hydro_20"/>
    <property type="match status" value="1"/>
</dbReference>
<feature type="repeat" description="Cell wall-binding" evidence="6">
    <location>
        <begin position="2348"/>
        <end position="2367"/>
    </location>
</feature>
<dbReference type="Gene3D" id="2.60.120.260">
    <property type="entry name" value="Galactose-binding domain-like"/>
    <property type="match status" value="5"/>
</dbReference>
<evidence type="ECO:0000313" key="11">
    <source>
        <dbReference type="Proteomes" id="UP000610760"/>
    </source>
</evidence>
<feature type="repeat" description="Cell wall-binding" evidence="6">
    <location>
        <begin position="2267"/>
        <end position="2286"/>
    </location>
</feature>
<dbReference type="InterPro" id="IPR015882">
    <property type="entry name" value="HEX_bac_N"/>
</dbReference>
<evidence type="ECO:0000256" key="2">
    <source>
        <dbReference type="ARBA" id="ARBA00022737"/>
    </source>
</evidence>
<dbReference type="InterPro" id="IPR000421">
    <property type="entry name" value="FA58C"/>
</dbReference>
<dbReference type="PROSITE" id="PS51170">
    <property type="entry name" value="CW"/>
    <property type="match status" value="7"/>
</dbReference>
<feature type="chain" id="PRO_5036967170" evidence="8">
    <location>
        <begin position="32"/>
        <end position="2386"/>
    </location>
</feature>
<dbReference type="GO" id="GO:0004563">
    <property type="term" value="F:beta-N-acetylhexosaminidase activity"/>
    <property type="evidence" value="ECO:0007669"/>
    <property type="project" value="InterPro"/>
</dbReference>
<feature type="repeat" description="Cell wall-binding" evidence="6">
    <location>
        <begin position="2247"/>
        <end position="2266"/>
    </location>
</feature>
<evidence type="ECO:0000256" key="6">
    <source>
        <dbReference type="PROSITE-ProRule" id="PRU00591"/>
    </source>
</evidence>
<reference evidence="10" key="1">
    <citation type="submission" date="2020-08" db="EMBL/GenBank/DDBJ databases">
        <title>Genome public.</title>
        <authorList>
            <person name="Liu C."/>
            <person name="Sun Q."/>
        </authorList>
    </citation>
    <scope>NUCLEOTIDE SEQUENCE</scope>
    <source>
        <strain evidence="10">NSJ-33</strain>
    </source>
</reference>
<dbReference type="PROSITE" id="PS50022">
    <property type="entry name" value="FA58C_3"/>
    <property type="match status" value="3"/>
</dbReference>
<dbReference type="InterPro" id="IPR013320">
    <property type="entry name" value="ConA-like_dom_sf"/>
</dbReference>
<dbReference type="InterPro" id="IPR008979">
    <property type="entry name" value="Galactose-bd-like_sf"/>
</dbReference>
<keyword evidence="8" id="KW-0732">Signal</keyword>
<organism evidence="10 11">
    <name type="scientific">Fumia xinanensis</name>
    <dbReference type="NCBI Taxonomy" id="2763659"/>
    <lineage>
        <taxon>Bacteria</taxon>
        <taxon>Bacillati</taxon>
        <taxon>Bacillota</taxon>
        <taxon>Clostridia</taxon>
        <taxon>Eubacteriales</taxon>
        <taxon>Oscillospiraceae</taxon>
        <taxon>Fumia</taxon>
    </lineage>
</organism>
<keyword evidence="2" id="KW-0677">Repeat</keyword>
<accession>A0A926E7I3</accession>
<feature type="repeat" description="Cell wall-binding" evidence="6">
    <location>
        <begin position="2227"/>
        <end position="2246"/>
    </location>
</feature>
<dbReference type="Gene3D" id="3.20.20.80">
    <property type="entry name" value="Glycosidases"/>
    <property type="match status" value="1"/>
</dbReference>
<comment type="similarity">
    <text evidence="1">Belongs to the glycosyl hydrolase 20 family.</text>
</comment>
<feature type="active site" description="Proton donor" evidence="5">
    <location>
        <position position="1305"/>
    </location>
</feature>
<evidence type="ECO:0000256" key="7">
    <source>
        <dbReference type="SAM" id="MobiDB-lite"/>
    </source>
</evidence>
<evidence type="ECO:0000313" key="10">
    <source>
        <dbReference type="EMBL" id="MBC8560890.1"/>
    </source>
</evidence>
<dbReference type="Pfam" id="PF19085">
    <property type="entry name" value="Choline_bind_2"/>
    <property type="match status" value="1"/>
</dbReference>
<feature type="repeat" description="Cell wall-binding" evidence="6">
    <location>
        <begin position="2287"/>
        <end position="2306"/>
    </location>
</feature>
<evidence type="ECO:0000259" key="9">
    <source>
        <dbReference type="PROSITE" id="PS50022"/>
    </source>
</evidence>
<dbReference type="SUPFAM" id="SSF51445">
    <property type="entry name" value="(Trans)glycosidases"/>
    <property type="match status" value="1"/>
</dbReference>
<keyword evidence="11" id="KW-1185">Reference proteome</keyword>
<dbReference type="PRINTS" id="PR00738">
    <property type="entry name" value="GLHYDRLASE20"/>
</dbReference>
<dbReference type="SUPFAM" id="SSF55545">
    <property type="entry name" value="beta-N-acetylhexosaminidase-like domain"/>
    <property type="match status" value="1"/>
</dbReference>
<dbReference type="PANTHER" id="PTHR43678:SF1">
    <property type="entry name" value="BETA-N-ACETYLHEXOSAMINIDASE"/>
    <property type="match status" value="1"/>
</dbReference>
<evidence type="ECO:0000256" key="1">
    <source>
        <dbReference type="ARBA" id="ARBA00006285"/>
    </source>
</evidence>
<feature type="repeat" description="Cell wall-binding" evidence="6">
    <location>
        <begin position="2328"/>
        <end position="2347"/>
    </location>
</feature>
<dbReference type="Proteomes" id="UP000610760">
    <property type="component" value="Unassembled WGS sequence"/>
</dbReference>
<dbReference type="InterPro" id="IPR025705">
    <property type="entry name" value="Beta_hexosaminidase_sua/sub"/>
</dbReference>
<evidence type="ECO:0000256" key="8">
    <source>
        <dbReference type="SAM" id="SignalP"/>
    </source>
</evidence>
<sequence length="2386" mass="262421">MLHKRLKKRLAMCLSAVLAVTCMLSSIPVQAQSLRLGSTDKVNLASGLTYETNWLREDFNSDTYSDYDHVKMTDGKKASSIWAAECAGFKRRASDEPVTFTFDLGSKKEVNEVNFSGWDGNESGVRNPNHFKVEYTDDNGDWQLFYEGDVGRASPEGYEVAYQYGYEMPDNGSVTTQNIRLSLSFDPSSGVAFLDEIEILSPAAGSSNPSVDFVNIALNKPYTITTPHKDWDADHPTTGNEYTDGIYGNGDYNDLSYAHVNIQDSAVDTIIEFDLGAEYDINGVQLSGFYYTDAYIYTPKNFRLEYFDGAEWKLLVASPESIGYPSGIGTFGGDTYKAALPDSGTVKAQKVRLVTRPWSTGLYFDEIEILGIGNGEEPTPPGDKPSMELPADDVAVISSGMKYTAAPAIQFENGYSDSTPSKLTNGKLASSKDDTSSIVGIKLTAGQPQELIFEFTADQKFRGMSFHGWSDSVLPSYKVDYQLPDSNWSVIKEDAVAANGHDYTVDTLIAGGNAANTKKVRLTLTADQDTTVYLDEIAVYEKKVEPLPPTVDPNNIIGGVKYTTNLKDGNANASPAEGDYHPGHPDVGRNRLTDGVKAGKGSSWSAAATVGLHVPSPDVQHDDPNEKRIITEFNMEEARSFQQISFSSFLDAQNGILYPRHLLIEYKSGDGEWINLFDRDVSVAGASMTEFIYRVPDNGSIECTDIRLSFTAGKDSGCWLFIDEIEVLEKATSNMPNLNPEAGNCKNILQGIPYTTTLINGNANADPKEGDYHPSHLDPNKKFLTDGVRGSDWMSNGILMFAARDAAHSIPGEFVFDLGEVKTFEQANIGIITSGDPAIYAPSKITVKVSNDPGEDKEWKMVGNYKWKDSKEQGKEVVLVAPDGEPIEAQYVMVEFYHNEAWICVDEVQIYDHPTGQDADAALTLKQPPLEMLRDTPPTISEDGTHVVLPESPSEFYDIELFGSDNKTVVDLDGNIHTPLFDTTVNLMYKAVLKEDPTNFEKGDYNVQITIPGKYSVENGDNEKPDTLPALREWKGGNGEFTLTDTSAIVIAPSADARTEEIANDVKDFFKDMLGREIAVKKGEAAAGDVYLKLDSSIPEMGEEGYYMNVTDKVVITSPRYTGLLYGGITATQILYDDEDHLNIPQGIARDYPMYEVRSGMVDVARAFVPMDYLKEITRYFSWFKLNELHLHVNDRGENNYQAFRIESDLEGLTATDGSYSKKEYREYQKEALKYGIHIVTEFETPGHANSFGNIPGISMLDPSHINIGDEASVNIVKSLFDEMLGGDDPVIIKENKVVHIGTDEYAYNDNNSQAIRDYTYDIAEYVKSLGYTPRFWGGLWGNSGLPNGVTTTTGIQTNFWAHDDPKYNVNYQTLYDANYDVVATVNELLYMVPGGSAFVDYLDLTKLYNQWNVNWLTLNGSIRMPLGHPQTLGAEFAVWNDKHTSGGGLSYHDVFQRVKYGVVLLSEKNWQGEPTEGQNARGFLDRVAKFWNTVPGVNPNRYIESETGTLVDYDFESVNGTTVNDHSGNAYDATLTNGSIVDGKDGKGVSLSGNGYLSLPMDGIGFPYTVEFDIKLNSAPSKDATLFSGRDATFYLNMDGTGKMGFKRDGYVMGTSHGKSQAVFRPDGYAYSFGYELPVGEWVHVKISGGKQFTTLTVNGQEYKAEMQNSIVGNISMKPTEFSSTAILPTAKIGDKMDGILDNLSVVDPTRSEEAQRNPNLALNCTASMSTREVDYTFGPDMAVDGNTALESRASFSKEEDYQWLKIDLGKVQDINRVVLYCGEEAKEYKISISETGNDGDWHEIFYKLVEGDAGAKYLPPYIIDFDTTKARYIKYEQLQRFWSPLYNTYYSGGVSEIEVYNMKGAYDITIAPTENGTVTANRQTADENEVITLAVTPDSGYKVKSVAVNGTAITPVDGVYSFTMPKKHVTVTAEFEADTTVVTYSVTVTDGTANPAKAAAGSTITLTANAPETGKQFKEWQVSPSVAFVDGTTANDATAKFTMPAGNVTATAVYEDIPVVTYNVTISSTANGTVTADKQTAAEGDTVTLNVKPADGYSIESVKVNGTAITATSGVYSFTMPAEDVTVTATFKKNDTESSYNITVTQVTGGIITPQKTSAKAGETIRVSIAPDTNYYLESLYCNDEELVAYFGVYSFVMPAEDVVLVASFKPYGGSSGGSGGGWIGGGGSSRPTEPTTPEKPTPTSPTWEEVDGVWKLKGIDGDYLTGWQKVDGAWYYLGANGAMKTGWFQDGNNWYYLKSNGVMATGWLKLQNTWYYLGANGVMKTGWLFDNGVWYYLYNWGGMANTSWVKVNNAWYYFRGNGSMMTGWLLQGNTWYYLKGDGAMATGWNWVGNKCYYFNSSGKMAQNTTIGSYRVNANGEWIK</sequence>
<keyword evidence="3" id="KW-0378">Hydrolase</keyword>
<dbReference type="Pfam" id="PF01473">
    <property type="entry name" value="Choline_bind_1"/>
    <property type="match status" value="1"/>
</dbReference>
<dbReference type="Gene3D" id="3.30.379.10">
    <property type="entry name" value="Chitobiase/beta-hexosaminidase domain 2-like"/>
    <property type="match status" value="1"/>
</dbReference>
<gene>
    <name evidence="10" type="ORF">H8710_12520</name>
</gene>
<evidence type="ECO:0000256" key="4">
    <source>
        <dbReference type="ARBA" id="ARBA00023295"/>
    </source>
</evidence>
<feature type="compositionally biased region" description="Gly residues" evidence="7">
    <location>
        <begin position="2182"/>
        <end position="2191"/>
    </location>
</feature>
<dbReference type="SUPFAM" id="SSF49785">
    <property type="entry name" value="Galactose-binding domain-like"/>
    <property type="match status" value="4"/>
</dbReference>
<comment type="caution">
    <text evidence="10">The sequence shown here is derived from an EMBL/GenBank/DDBJ whole genome shotgun (WGS) entry which is preliminary data.</text>
</comment>
<evidence type="ECO:0000256" key="5">
    <source>
        <dbReference type="PIRSR" id="PIRSR625705-1"/>
    </source>
</evidence>
<feature type="domain" description="F5/8 type C" evidence="9">
    <location>
        <begin position="1707"/>
        <end position="1864"/>
    </location>
</feature>
<dbReference type="SUPFAM" id="SSF49899">
    <property type="entry name" value="Concanavalin A-like lectins/glucanases"/>
    <property type="match status" value="1"/>
</dbReference>
<dbReference type="InterPro" id="IPR015883">
    <property type="entry name" value="Glyco_hydro_20_cat"/>
</dbReference>
<feature type="region of interest" description="Disordered" evidence="7">
    <location>
        <begin position="2182"/>
        <end position="2210"/>
    </location>
</feature>
<feature type="signal peptide" evidence="8">
    <location>
        <begin position="1"/>
        <end position="31"/>
    </location>
</feature>
<dbReference type="InterPro" id="IPR052764">
    <property type="entry name" value="GH20_Enzymes"/>
</dbReference>
<dbReference type="Pfam" id="PF18998">
    <property type="entry name" value="Flg_new_2"/>
    <property type="match status" value="4"/>
</dbReference>
<dbReference type="InterPro" id="IPR029018">
    <property type="entry name" value="Hex-like_dom2"/>
</dbReference>
<protein>
    <submittedName>
        <fullName evidence="10">Discoidin domain-containing protein</fullName>
    </submittedName>
</protein>
<proteinExistence type="inferred from homology"/>
<dbReference type="PANTHER" id="PTHR43678">
    <property type="entry name" value="PUTATIVE (AFU_ORTHOLOGUE AFUA_2G00640)-RELATED"/>
    <property type="match status" value="1"/>
</dbReference>
<dbReference type="GO" id="GO:0005975">
    <property type="term" value="P:carbohydrate metabolic process"/>
    <property type="evidence" value="ECO:0007669"/>
    <property type="project" value="InterPro"/>
</dbReference>
<dbReference type="RefSeq" id="WP_249296185.1">
    <property type="nucleotide sequence ID" value="NZ_JACRSV010000005.1"/>
</dbReference>
<dbReference type="Pfam" id="PF00754">
    <property type="entry name" value="F5_F8_type_C"/>
    <property type="match status" value="1"/>
</dbReference>
<dbReference type="InterPro" id="IPR017853">
    <property type="entry name" value="GH"/>
</dbReference>
<dbReference type="SUPFAM" id="SSF69360">
    <property type="entry name" value="Cell wall binding repeat"/>
    <property type="match status" value="1"/>
</dbReference>
<feature type="domain" description="F5/8 type C" evidence="9">
    <location>
        <begin position="745"/>
        <end position="913"/>
    </location>
</feature>
<dbReference type="Gene3D" id="2.10.270.10">
    <property type="entry name" value="Cholin Binding"/>
    <property type="match status" value="3"/>
</dbReference>
<feature type="repeat" description="Cell wall-binding" evidence="6">
    <location>
        <begin position="2308"/>
        <end position="2327"/>
    </location>
</feature>
<dbReference type="EMBL" id="JACRSV010000005">
    <property type="protein sequence ID" value="MBC8560890.1"/>
    <property type="molecule type" value="Genomic_DNA"/>
</dbReference>
<dbReference type="InterPro" id="IPR018337">
    <property type="entry name" value="Cell_wall/Cho-bd_repeat"/>
</dbReference>
<dbReference type="CDD" id="cd06564">
    <property type="entry name" value="GH20_DspB_LnbB-like"/>
    <property type="match status" value="1"/>
</dbReference>
<dbReference type="Pfam" id="PF02838">
    <property type="entry name" value="Glyco_hydro_20b"/>
    <property type="match status" value="1"/>
</dbReference>
<feature type="domain" description="F5/8 type C" evidence="9">
    <location>
        <begin position="37"/>
        <end position="202"/>
    </location>
</feature>
<name>A0A926E7I3_9FIRM</name>
<dbReference type="InterPro" id="IPR044060">
    <property type="entry name" value="Bacterial_rp_domain"/>
</dbReference>
<evidence type="ECO:0000256" key="3">
    <source>
        <dbReference type="ARBA" id="ARBA00022801"/>
    </source>
</evidence>